<dbReference type="Gene3D" id="3.90.120.10">
    <property type="entry name" value="DNA Methylase, subunit A, domain 2"/>
    <property type="match status" value="1"/>
</dbReference>
<dbReference type="Gene3D" id="3.40.50.150">
    <property type="entry name" value="Vaccinia Virus protein VP39"/>
    <property type="match status" value="1"/>
</dbReference>
<evidence type="ECO:0000256" key="6">
    <source>
        <dbReference type="RuleBase" id="RU000416"/>
    </source>
</evidence>
<sequence>MLKVIESFAGIGSQSQALENLGIDFDIVATLEWEIGAIFAYDILHNGPQDLSPYRFHNRESLIEKLREYSLSNDGKEPITDRALSSMSVQHLKAVLCAIERNNNLVDITKVHGEQLPDADVLTYSFPCQDLSISGHWHHNSGGIDRDANNRSTLLWEVERLLKEYVEVEKDLPSFLLMENVSNILSSKHIGNFREWQNFLEGLGYVNQVYTLDARNFNVPQSRVRTYMISVLAHDSMNAKAITQYFEDNNLEEVKVDFSSLRPMSDYLRLDYSNPVYRNEAIQSTPIFTPSRQKIYEQNPILAIGSRAKSGIWARTVTTKQDRNPNSGIVAYGDEKLTDVNHNYRNLTARECFLLMGFDEDKYDRMMESNFKVRSNRNMLNQAKLIQLAGNSIVVQVLEQIFAQISEIKDKYLTESSKVTFVTTHEIQVSAT</sequence>
<dbReference type="InterPro" id="IPR001525">
    <property type="entry name" value="C5_MeTfrase"/>
</dbReference>
<feature type="active site" evidence="5">
    <location>
        <position position="128"/>
    </location>
</feature>
<dbReference type="AlphaFoldDB" id="A0AAC8X0D4"/>
<dbReference type="PROSITE" id="PS51679">
    <property type="entry name" value="SAM_MT_C5"/>
    <property type="match status" value="1"/>
</dbReference>
<name>A0AAC8X0D4_9LACT</name>
<dbReference type="PANTHER" id="PTHR46098:SF1">
    <property type="entry name" value="TRNA (CYTOSINE(38)-C(5))-METHYLTRANSFERASE"/>
    <property type="match status" value="1"/>
</dbReference>
<evidence type="ECO:0000256" key="4">
    <source>
        <dbReference type="ARBA" id="ARBA00022747"/>
    </source>
</evidence>
<dbReference type="InterPro" id="IPR029063">
    <property type="entry name" value="SAM-dependent_MTases_sf"/>
</dbReference>
<dbReference type="REBASE" id="145083">
    <property type="entry name" value="M.Aur28094ORF3635P"/>
</dbReference>
<evidence type="ECO:0000313" key="8">
    <source>
        <dbReference type="EMBL" id="AMB97389.1"/>
    </source>
</evidence>
<dbReference type="NCBIfam" id="TIGR00675">
    <property type="entry name" value="dcm"/>
    <property type="match status" value="1"/>
</dbReference>
<dbReference type="PROSITE" id="PS00094">
    <property type="entry name" value="C5_MTASE_1"/>
    <property type="match status" value="1"/>
</dbReference>
<dbReference type="EC" id="2.1.1.37" evidence="7"/>
<reference evidence="9" key="2">
    <citation type="submission" date="2016-01" db="EMBL/GenBank/DDBJ databases">
        <title>Six Aerococcus type strain genome sequencing and assembly using PacBio and Illumina Hiseq.</title>
        <authorList>
            <person name="Carkaci D."/>
            <person name="Dargis R."/>
            <person name="Nielsen X.C."/>
            <person name="Skovgaard O."/>
            <person name="Fuursted K."/>
            <person name="Christensen J.J."/>
        </authorList>
    </citation>
    <scope>NUCLEOTIDE SEQUENCE [LARGE SCALE GENOMIC DNA]</scope>
    <source>
        <strain evidence="9">CCUG28094</strain>
    </source>
</reference>
<dbReference type="GO" id="GO:0032259">
    <property type="term" value="P:methylation"/>
    <property type="evidence" value="ECO:0007669"/>
    <property type="project" value="UniProtKB-KW"/>
</dbReference>
<keyword evidence="3 5" id="KW-0949">S-adenosyl-L-methionine</keyword>
<dbReference type="InterPro" id="IPR018117">
    <property type="entry name" value="C5_DNA_meth_AS"/>
</dbReference>
<reference evidence="8 9" key="1">
    <citation type="journal article" date="2016" name="Genome Announc.">
        <title>Complete Genome Sequences of Aerococcus christensenii CCUG 28831T, Aerococcus sanguinicola CCUG 43001T, Aerococcus urinae CCUG 36881T, Aerococcus urinaeequi CCUG 28094T, Aerococcus urinaehominis CCUG 42038 BT, and Aerococcus viridans CCUG 4311T.</title>
        <authorList>
            <person name="Carkaci D."/>
            <person name="Dargis R."/>
            <person name="Nielsen X.C."/>
            <person name="Skovgaard O."/>
            <person name="Fuursted K."/>
            <person name="Christensen J.J."/>
        </authorList>
    </citation>
    <scope>NUCLEOTIDE SEQUENCE [LARGE SCALE GENOMIC DNA]</scope>
    <source>
        <strain evidence="8 9">CCUG28094</strain>
    </source>
</reference>
<evidence type="ECO:0000256" key="3">
    <source>
        <dbReference type="ARBA" id="ARBA00022691"/>
    </source>
</evidence>
<dbReference type="PRINTS" id="PR00105">
    <property type="entry name" value="C5METTRFRASE"/>
</dbReference>
<protein>
    <recommendedName>
        <fullName evidence="7">Cytosine-specific methyltransferase</fullName>
        <ecNumber evidence="7">2.1.1.37</ecNumber>
    </recommendedName>
</protein>
<keyword evidence="2 5" id="KW-0808">Transferase</keyword>
<dbReference type="GeneID" id="92866639"/>
<dbReference type="InterPro" id="IPR050750">
    <property type="entry name" value="C5-MTase"/>
</dbReference>
<dbReference type="SUPFAM" id="SSF53335">
    <property type="entry name" value="S-adenosyl-L-methionine-dependent methyltransferases"/>
    <property type="match status" value="1"/>
</dbReference>
<dbReference type="EMBL" id="CP014162">
    <property type="protein sequence ID" value="AMB97389.1"/>
    <property type="molecule type" value="Genomic_DNA"/>
</dbReference>
<evidence type="ECO:0000256" key="1">
    <source>
        <dbReference type="ARBA" id="ARBA00022603"/>
    </source>
</evidence>
<dbReference type="InterPro" id="IPR031303">
    <property type="entry name" value="C5_meth_CS"/>
</dbReference>
<comment type="catalytic activity">
    <reaction evidence="7">
        <text>a 2'-deoxycytidine in DNA + S-adenosyl-L-methionine = a 5-methyl-2'-deoxycytidine in DNA + S-adenosyl-L-homocysteine + H(+)</text>
        <dbReference type="Rhea" id="RHEA:13681"/>
        <dbReference type="Rhea" id="RHEA-COMP:11369"/>
        <dbReference type="Rhea" id="RHEA-COMP:11370"/>
        <dbReference type="ChEBI" id="CHEBI:15378"/>
        <dbReference type="ChEBI" id="CHEBI:57856"/>
        <dbReference type="ChEBI" id="CHEBI:59789"/>
        <dbReference type="ChEBI" id="CHEBI:85452"/>
        <dbReference type="ChEBI" id="CHEBI:85454"/>
        <dbReference type="EC" id="2.1.1.37"/>
    </reaction>
</comment>
<comment type="similarity">
    <text evidence="5 6">Belongs to the class I-like SAM-binding methyltransferase superfamily. C5-methyltransferase family.</text>
</comment>
<keyword evidence="1 5" id="KW-0489">Methyltransferase</keyword>
<proteinExistence type="inferred from homology"/>
<evidence type="ECO:0000313" key="9">
    <source>
        <dbReference type="Proteomes" id="UP000067698"/>
    </source>
</evidence>
<evidence type="ECO:0000256" key="2">
    <source>
        <dbReference type="ARBA" id="ARBA00022679"/>
    </source>
</evidence>
<dbReference type="RefSeq" id="WP_051218103.1">
    <property type="nucleotide sequence ID" value="NZ_CP014162.1"/>
</dbReference>
<gene>
    <name evidence="8" type="ORF">AWM74_03635</name>
</gene>
<accession>A0AAC8X0D4</accession>
<dbReference type="GO" id="GO:0009307">
    <property type="term" value="P:DNA restriction-modification system"/>
    <property type="evidence" value="ECO:0007669"/>
    <property type="project" value="UniProtKB-KW"/>
</dbReference>
<evidence type="ECO:0000256" key="7">
    <source>
        <dbReference type="RuleBase" id="RU000417"/>
    </source>
</evidence>
<organism evidence="8 9">
    <name type="scientific">Aerococcus urinaeequi</name>
    <dbReference type="NCBI Taxonomy" id="51665"/>
    <lineage>
        <taxon>Bacteria</taxon>
        <taxon>Bacillati</taxon>
        <taxon>Bacillota</taxon>
        <taxon>Bacilli</taxon>
        <taxon>Lactobacillales</taxon>
        <taxon>Aerococcaceae</taxon>
        <taxon>Aerococcus</taxon>
    </lineage>
</organism>
<dbReference type="Proteomes" id="UP000067698">
    <property type="component" value="Chromosome"/>
</dbReference>
<dbReference type="Pfam" id="PF00145">
    <property type="entry name" value="DNA_methylase"/>
    <property type="match status" value="1"/>
</dbReference>
<dbReference type="PANTHER" id="PTHR46098">
    <property type="entry name" value="TRNA (CYTOSINE(38)-C(5))-METHYLTRANSFERASE"/>
    <property type="match status" value="1"/>
</dbReference>
<dbReference type="PROSITE" id="PS00095">
    <property type="entry name" value="C5_MTASE_2"/>
    <property type="match status" value="1"/>
</dbReference>
<keyword evidence="4" id="KW-0680">Restriction system</keyword>
<evidence type="ECO:0000256" key="5">
    <source>
        <dbReference type="PROSITE-ProRule" id="PRU01016"/>
    </source>
</evidence>
<dbReference type="GO" id="GO:0003886">
    <property type="term" value="F:DNA (cytosine-5-)-methyltransferase activity"/>
    <property type="evidence" value="ECO:0007669"/>
    <property type="project" value="UniProtKB-EC"/>
</dbReference>